<keyword evidence="1" id="KW-0732">Signal</keyword>
<organism evidence="2 3">
    <name type="scientific">Portunus trituberculatus</name>
    <name type="common">Swimming crab</name>
    <name type="synonym">Neptunus trituberculatus</name>
    <dbReference type="NCBI Taxonomy" id="210409"/>
    <lineage>
        <taxon>Eukaryota</taxon>
        <taxon>Metazoa</taxon>
        <taxon>Ecdysozoa</taxon>
        <taxon>Arthropoda</taxon>
        <taxon>Crustacea</taxon>
        <taxon>Multicrustacea</taxon>
        <taxon>Malacostraca</taxon>
        <taxon>Eumalacostraca</taxon>
        <taxon>Eucarida</taxon>
        <taxon>Decapoda</taxon>
        <taxon>Pleocyemata</taxon>
        <taxon>Brachyura</taxon>
        <taxon>Eubrachyura</taxon>
        <taxon>Portunoidea</taxon>
        <taxon>Portunidae</taxon>
        <taxon>Portuninae</taxon>
        <taxon>Portunus</taxon>
    </lineage>
</organism>
<accession>A0A5B7E5I4</accession>
<sequence>MLTAPLILLNACHPFSCGLAAQGFLLPLTPILSNSLIGLRYCMVGGDSGFFANTTSNNNGALSPLYDIDSSTNSSISKDSPIDGHIRQLEITKWAYRHPLSLILNHE</sequence>
<keyword evidence="3" id="KW-1185">Reference proteome</keyword>
<feature type="signal peptide" evidence="1">
    <location>
        <begin position="1"/>
        <end position="20"/>
    </location>
</feature>
<name>A0A5B7E5I4_PORTR</name>
<evidence type="ECO:0000313" key="3">
    <source>
        <dbReference type="Proteomes" id="UP000324222"/>
    </source>
</evidence>
<protein>
    <submittedName>
        <fullName evidence="2">Uncharacterized protein</fullName>
    </submittedName>
</protein>
<feature type="chain" id="PRO_5022677955" evidence="1">
    <location>
        <begin position="21"/>
        <end position="107"/>
    </location>
</feature>
<dbReference type="Proteomes" id="UP000324222">
    <property type="component" value="Unassembled WGS sequence"/>
</dbReference>
<dbReference type="EMBL" id="VSRR010001915">
    <property type="protein sequence ID" value="MPC28456.1"/>
    <property type="molecule type" value="Genomic_DNA"/>
</dbReference>
<dbReference type="AlphaFoldDB" id="A0A5B7E5I4"/>
<reference evidence="2 3" key="1">
    <citation type="submission" date="2019-05" db="EMBL/GenBank/DDBJ databases">
        <title>Another draft genome of Portunus trituberculatus and its Hox gene families provides insights of decapod evolution.</title>
        <authorList>
            <person name="Jeong J.-H."/>
            <person name="Song I."/>
            <person name="Kim S."/>
            <person name="Choi T."/>
            <person name="Kim D."/>
            <person name="Ryu S."/>
            <person name="Kim W."/>
        </authorList>
    </citation>
    <scope>NUCLEOTIDE SEQUENCE [LARGE SCALE GENOMIC DNA]</scope>
    <source>
        <tissue evidence="2">Muscle</tissue>
    </source>
</reference>
<evidence type="ECO:0000256" key="1">
    <source>
        <dbReference type="SAM" id="SignalP"/>
    </source>
</evidence>
<proteinExistence type="predicted"/>
<comment type="caution">
    <text evidence="2">The sequence shown here is derived from an EMBL/GenBank/DDBJ whole genome shotgun (WGS) entry which is preliminary data.</text>
</comment>
<evidence type="ECO:0000313" key="2">
    <source>
        <dbReference type="EMBL" id="MPC28456.1"/>
    </source>
</evidence>
<gene>
    <name evidence="2" type="ORF">E2C01_021663</name>
</gene>